<comment type="caution">
    <text evidence="1">The sequence shown here is derived from an EMBL/GenBank/DDBJ whole genome shotgun (WGS) entry which is preliminary data.</text>
</comment>
<proteinExistence type="predicted"/>
<sequence length="83" mass="9377">MVLEYNSVYDELVIFLASLSPRKVLAYKSSAKAQERVAILLDKNTSVGLTPDEKAEMERYMTVEHIVRLAKAKAIQKLNVHSL</sequence>
<dbReference type="Proteomes" id="UP001302949">
    <property type="component" value="Unassembled WGS sequence"/>
</dbReference>
<dbReference type="EMBL" id="JAYFUM010000022">
    <property type="protein sequence ID" value="MEA5140985.1"/>
    <property type="molecule type" value="Genomic_DNA"/>
</dbReference>
<protein>
    <submittedName>
        <fullName evidence="1">Uncharacterized protein</fullName>
    </submittedName>
</protein>
<organism evidence="1 2">
    <name type="scientific">Arcicella rigui</name>
    <dbReference type="NCBI Taxonomy" id="797020"/>
    <lineage>
        <taxon>Bacteria</taxon>
        <taxon>Pseudomonadati</taxon>
        <taxon>Bacteroidota</taxon>
        <taxon>Cytophagia</taxon>
        <taxon>Cytophagales</taxon>
        <taxon>Flectobacillaceae</taxon>
        <taxon>Arcicella</taxon>
    </lineage>
</organism>
<accession>A0ABU5QDR2</accession>
<name>A0ABU5QDR2_9BACT</name>
<dbReference type="RefSeq" id="WP_323298141.1">
    <property type="nucleotide sequence ID" value="NZ_JAYFUM010000022.1"/>
</dbReference>
<reference evidence="1 2" key="1">
    <citation type="submission" date="2023-12" db="EMBL/GenBank/DDBJ databases">
        <title>Novel species of the genus Arcicella isolated from rivers.</title>
        <authorList>
            <person name="Lu H."/>
        </authorList>
    </citation>
    <scope>NUCLEOTIDE SEQUENCE [LARGE SCALE GENOMIC DNA]</scope>
    <source>
        <strain evidence="1 2">KCTC 23307</strain>
    </source>
</reference>
<evidence type="ECO:0000313" key="1">
    <source>
        <dbReference type="EMBL" id="MEA5140985.1"/>
    </source>
</evidence>
<keyword evidence="2" id="KW-1185">Reference proteome</keyword>
<gene>
    <name evidence="1" type="ORF">VB248_17675</name>
</gene>
<evidence type="ECO:0000313" key="2">
    <source>
        <dbReference type="Proteomes" id="UP001302949"/>
    </source>
</evidence>